<organism evidence="1">
    <name type="scientific">Culex pipiens</name>
    <name type="common">House mosquito</name>
    <dbReference type="NCBI Taxonomy" id="7175"/>
    <lineage>
        <taxon>Eukaryota</taxon>
        <taxon>Metazoa</taxon>
        <taxon>Ecdysozoa</taxon>
        <taxon>Arthropoda</taxon>
        <taxon>Hexapoda</taxon>
        <taxon>Insecta</taxon>
        <taxon>Pterygota</taxon>
        <taxon>Neoptera</taxon>
        <taxon>Endopterygota</taxon>
        <taxon>Diptera</taxon>
        <taxon>Nematocera</taxon>
        <taxon>Culicoidea</taxon>
        <taxon>Culicidae</taxon>
        <taxon>Culicinae</taxon>
        <taxon>Culicini</taxon>
        <taxon>Culex</taxon>
        <taxon>Culex</taxon>
    </lineage>
</organism>
<protein>
    <submittedName>
        <fullName evidence="1">(northern house mosquito) hypothetical protein</fullName>
    </submittedName>
</protein>
<dbReference type="EMBL" id="HBUE01192946">
    <property type="protein sequence ID" value="CAG6526047.1"/>
    <property type="molecule type" value="Transcribed_RNA"/>
</dbReference>
<dbReference type="EMBL" id="HBUE01298902">
    <property type="protein sequence ID" value="CAG6577758.1"/>
    <property type="molecule type" value="Transcribed_RNA"/>
</dbReference>
<proteinExistence type="predicted"/>
<accession>A0A8D8H154</accession>
<name>A0A8D8H154_CULPI</name>
<reference evidence="1" key="1">
    <citation type="submission" date="2021-05" db="EMBL/GenBank/DDBJ databases">
        <authorList>
            <person name="Alioto T."/>
            <person name="Alioto T."/>
            <person name="Gomez Garrido J."/>
        </authorList>
    </citation>
    <scope>NUCLEOTIDE SEQUENCE</scope>
</reference>
<evidence type="ECO:0000313" key="1">
    <source>
        <dbReference type="EMBL" id="CAG6526047.1"/>
    </source>
</evidence>
<dbReference type="AlphaFoldDB" id="A0A8D8H154"/>
<sequence>MFFLALAAAGTFAVLGRIESSAALLHRNHRHHRTHHVVHIRLLTDTSSFFLILATRIVQHGHGSRRRLVNGPRVLNDPLVLGWWRRRRTALVLVKLNLLLNHRNGIIHHPATTTTLIQANL</sequence>